<dbReference type="Proteomes" id="UP001637996">
    <property type="component" value="Unassembled WGS sequence"/>
</dbReference>
<keyword evidence="2" id="KW-0238">DNA-binding</keyword>
<dbReference type="NCBIfam" id="NF033788">
    <property type="entry name" value="HTH_metalloreg"/>
    <property type="match status" value="1"/>
</dbReference>
<organism evidence="5 6">
    <name type="scientific">Anaerococcus martiniensis</name>
    <dbReference type="NCBI Taxonomy" id="3115615"/>
    <lineage>
        <taxon>Bacteria</taxon>
        <taxon>Bacillati</taxon>
        <taxon>Bacillota</taxon>
        <taxon>Tissierellia</taxon>
        <taxon>Tissierellales</taxon>
        <taxon>Peptoniphilaceae</taxon>
        <taxon>Anaerococcus</taxon>
    </lineage>
</organism>
<evidence type="ECO:0000256" key="1">
    <source>
        <dbReference type="ARBA" id="ARBA00023015"/>
    </source>
</evidence>
<dbReference type="SMART" id="SM00418">
    <property type="entry name" value="HTH_ARSR"/>
    <property type="match status" value="1"/>
</dbReference>
<dbReference type="PANTHER" id="PTHR43132">
    <property type="entry name" value="ARSENICAL RESISTANCE OPERON REPRESSOR ARSR-RELATED"/>
    <property type="match status" value="1"/>
</dbReference>
<evidence type="ECO:0000256" key="3">
    <source>
        <dbReference type="ARBA" id="ARBA00023163"/>
    </source>
</evidence>
<evidence type="ECO:0000313" key="6">
    <source>
        <dbReference type="Proteomes" id="UP001637996"/>
    </source>
</evidence>
<dbReference type="CDD" id="cd00090">
    <property type="entry name" value="HTH_ARSR"/>
    <property type="match status" value="1"/>
</dbReference>
<protein>
    <submittedName>
        <fullName evidence="5">ArsR/SmtB family transcription factor</fullName>
    </submittedName>
</protein>
<keyword evidence="3" id="KW-0804">Transcription</keyword>
<dbReference type="InterPro" id="IPR001845">
    <property type="entry name" value="HTH_ArsR_DNA-bd_dom"/>
</dbReference>
<dbReference type="EMBL" id="JBGMEI010000006">
    <property type="protein sequence ID" value="MFO3665666.1"/>
    <property type="molecule type" value="Genomic_DNA"/>
</dbReference>
<reference evidence="5 6" key="1">
    <citation type="journal article" date="2025" name="Anaerobe">
        <title>Description of Anaerococcus kampingiae sp. nov., Anaerococcus groningensis sp. nov., Anaerococcus martiniensis sp. nov., and Anaerococcus cruorum sp. nov., isolated from human clinical specimens.</title>
        <authorList>
            <person name="Boiten K.E."/>
            <person name="Meijer J."/>
            <person name="van Wezel E.M."/>
            <person name="Veloo A.C.M."/>
        </authorList>
    </citation>
    <scope>NUCLEOTIDE SEQUENCE [LARGE SCALE GENOMIC DNA]</scope>
    <source>
        <strain evidence="5 6">ENR0831</strain>
    </source>
</reference>
<dbReference type="InterPro" id="IPR051011">
    <property type="entry name" value="Metal_resp_trans_reg"/>
</dbReference>
<dbReference type="InterPro" id="IPR036390">
    <property type="entry name" value="WH_DNA-bd_sf"/>
</dbReference>
<dbReference type="PROSITE" id="PS50987">
    <property type="entry name" value="HTH_ARSR_2"/>
    <property type="match status" value="1"/>
</dbReference>
<dbReference type="RefSeq" id="WP_410031341.1">
    <property type="nucleotide sequence ID" value="NZ_JBGMEI010000006.1"/>
</dbReference>
<keyword evidence="6" id="KW-1185">Reference proteome</keyword>
<dbReference type="InterPro" id="IPR011991">
    <property type="entry name" value="ArsR-like_HTH"/>
</dbReference>
<keyword evidence="1" id="KW-0805">Transcription regulation</keyword>
<dbReference type="InterPro" id="IPR036388">
    <property type="entry name" value="WH-like_DNA-bd_sf"/>
</dbReference>
<dbReference type="SUPFAM" id="SSF46785">
    <property type="entry name" value="Winged helix' DNA-binding domain"/>
    <property type="match status" value="1"/>
</dbReference>
<accession>A0ABW9M8N0</accession>
<evidence type="ECO:0000256" key="2">
    <source>
        <dbReference type="ARBA" id="ARBA00023125"/>
    </source>
</evidence>
<name>A0ABW9M8N0_9FIRM</name>
<comment type="caution">
    <text evidence="5">The sequence shown here is derived from an EMBL/GenBank/DDBJ whole genome shotgun (WGS) entry which is preliminary data.</text>
</comment>
<proteinExistence type="predicted"/>
<dbReference type="Pfam" id="PF01022">
    <property type="entry name" value="HTH_5"/>
    <property type="match status" value="1"/>
</dbReference>
<dbReference type="PRINTS" id="PR00778">
    <property type="entry name" value="HTHARSR"/>
</dbReference>
<feature type="domain" description="HTH arsR-type" evidence="4">
    <location>
        <begin position="8"/>
        <end position="100"/>
    </location>
</feature>
<dbReference type="Gene3D" id="1.10.10.10">
    <property type="entry name" value="Winged helix-like DNA-binding domain superfamily/Winged helix DNA-binding domain"/>
    <property type="match status" value="1"/>
</dbReference>
<dbReference type="PANTHER" id="PTHR43132:SF6">
    <property type="entry name" value="HTH-TYPE TRANSCRIPTIONAL REPRESSOR CZRA"/>
    <property type="match status" value="1"/>
</dbReference>
<sequence>MDESIKSARLEDIMELSDLFKVFADSTRLRILHKLFNGPVSVGVIADALDMSQSAISHQLKYLKDSNLVKSERNGKSIYYSLADDHIKTIFKTGLEHIKE</sequence>
<evidence type="ECO:0000259" key="4">
    <source>
        <dbReference type="PROSITE" id="PS50987"/>
    </source>
</evidence>
<evidence type="ECO:0000313" key="5">
    <source>
        <dbReference type="EMBL" id="MFO3665666.1"/>
    </source>
</evidence>
<gene>
    <name evidence="5" type="ORF">ACCQ41_05350</name>
</gene>